<feature type="compositionally biased region" description="Basic residues" evidence="1">
    <location>
        <begin position="372"/>
        <end position="385"/>
    </location>
</feature>
<evidence type="ECO:0000256" key="1">
    <source>
        <dbReference type="SAM" id="MobiDB-lite"/>
    </source>
</evidence>
<dbReference type="GO" id="GO:0005829">
    <property type="term" value="C:cytosol"/>
    <property type="evidence" value="ECO:0007669"/>
    <property type="project" value="TreeGrafter"/>
</dbReference>
<name>A0AAV7ZE35_9EUKA</name>
<gene>
    <name evidence="2" type="ORF">M0812_16338</name>
</gene>
<reference evidence="2" key="1">
    <citation type="submission" date="2022-08" db="EMBL/GenBank/DDBJ databases">
        <title>Novel sulphate-reducing endosymbionts in the free-living metamonad Anaeramoeba.</title>
        <authorList>
            <person name="Jerlstrom-Hultqvist J."/>
            <person name="Cepicka I."/>
            <person name="Gallot-Lavallee L."/>
            <person name="Salas-Leiva D."/>
            <person name="Curtis B.A."/>
            <person name="Zahonova K."/>
            <person name="Pipaliya S."/>
            <person name="Dacks J."/>
            <person name="Roger A.J."/>
        </authorList>
    </citation>
    <scope>NUCLEOTIDE SEQUENCE</scope>
    <source>
        <strain evidence="2">Busselton2</strain>
    </source>
</reference>
<proteinExistence type="predicted"/>
<comment type="caution">
    <text evidence="2">The sequence shown here is derived from an EMBL/GenBank/DDBJ whole genome shotgun (WGS) entry which is preliminary data.</text>
</comment>
<protein>
    <submittedName>
        <fullName evidence="2">Sca1 complex scaffold protein scaa</fullName>
    </submittedName>
</protein>
<dbReference type="GO" id="GO:1904515">
    <property type="term" value="P:positive regulation of TORC2 signaling"/>
    <property type="evidence" value="ECO:0007669"/>
    <property type="project" value="TreeGrafter"/>
</dbReference>
<dbReference type="AlphaFoldDB" id="A0AAV7ZE35"/>
<dbReference type="GO" id="GO:0005886">
    <property type="term" value="C:plasma membrane"/>
    <property type="evidence" value="ECO:0007669"/>
    <property type="project" value="TreeGrafter"/>
</dbReference>
<feature type="region of interest" description="Disordered" evidence="1">
    <location>
        <begin position="366"/>
        <end position="385"/>
    </location>
</feature>
<dbReference type="Proteomes" id="UP001146793">
    <property type="component" value="Unassembled WGS sequence"/>
</dbReference>
<organism evidence="2 3">
    <name type="scientific">Anaeramoeba flamelloides</name>
    <dbReference type="NCBI Taxonomy" id="1746091"/>
    <lineage>
        <taxon>Eukaryota</taxon>
        <taxon>Metamonada</taxon>
        <taxon>Anaeramoebidae</taxon>
        <taxon>Anaeramoeba</taxon>
    </lineage>
</organism>
<dbReference type="PANTHER" id="PTHR37516">
    <property type="entry name" value="SCA1 COMPLEX SCAFFOLD PROTEIN SCAA"/>
    <property type="match status" value="1"/>
</dbReference>
<dbReference type="PANTHER" id="PTHR37516:SF1">
    <property type="entry name" value="SCA1 COMPLEX SCAFFOLD PROTEIN SCAA"/>
    <property type="match status" value="1"/>
</dbReference>
<dbReference type="GO" id="GO:0046579">
    <property type="term" value="P:positive regulation of Ras protein signal transduction"/>
    <property type="evidence" value="ECO:0007669"/>
    <property type="project" value="TreeGrafter"/>
</dbReference>
<evidence type="ECO:0000313" key="3">
    <source>
        <dbReference type="Proteomes" id="UP001146793"/>
    </source>
</evidence>
<dbReference type="InterPro" id="IPR037474">
    <property type="entry name" value="ScaA"/>
</dbReference>
<accession>A0AAV7ZE35</accession>
<evidence type="ECO:0000313" key="2">
    <source>
        <dbReference type="EMBL" id="KAJ3440281.1"/>
    </source>
</evidence>
<feature type="region of interest" description="Disordered" evidence="1">
    <location>
        <begin position="1"/>
        <end position="30"/>
    </location>
</feature>
<dbReference type="EMBL" id="JANTQA010000032">
    <property type="protein sequence ID" value="KAJ3440281.1"/>
    <property type="molecule type" value="Genomic_DNA"/>
</dbReference>
<sequence length="385" mass="45773">MNKKKKKNNSNSNSKNNQQPELLKSPFRKKKINKPKIKIGLYKPVYKQYKGIRSYLGPPITINKIPSSPKELSQNTHFPFYLGTDGKLFDKYYLPIQKQQTYFSFNGNQEKDLKKENSQIDPLKQYSTIKPTKLPPFPNRDSFKNYKEYEIGALKWGQMVENKLGYLQLPDIIGTDYSRPVLNIPNKNYQTEDTDWDLITNDGEDYDEFENEETSETLITKEKKQNFNNEETTSKVKLIRDLSKQNLKRDPSFYGDSSWTTQQLHLEMEESDFISPNQEKALYDYLSQANNELETNQNDQNKQNIKKWLKENEQWSSQLIPQEPKPNYYETFEEFERAYRRWYLIISKNIEQIPIHPLQLKKTNKLNSLNKQNKKNQIKQHKHNI</sequence>